<sequence>MKKLLTILERIVRGFAPATSGVQNSYRNFVTALLAILLLSGCVTQPLSTEPEQQVQLNVPKQIQHNNKNYVLKSTQDLGTMVHYVYFTNKESGKDWKSSVELLHDRNVQNMSLQERIQLREKVYDNNDVKYFNLTTEKDTLYAFVIYEPNVSQHDWQLEVARASDVQGCGFVQYQYSLKIPQSRKLANMGEIKLIGYLKKYAIDKEIARLHQLKWDWRCELPKAQSVPN</sequence>
<protein>
    <submittedName>
        <fullName evidence="1">Uncharacterized protein</fullName>
    </submittedName>
</protein>
<dbReference type="Proteomes" id="UP000295496">
    <property type="component" value="Unassembled WGS sequence"/>
</dbReference>
<dbReference type="RefSeq" id="WP_228777405.1">
    <property type="nucleotide sequence ID" value="NZ_CP170642.1"/>
</dbReference>
<proteinExistence type="predicted"/>
<gene>
    <name evidence="1" type="ORF">EV692_0509</name>
</gene>
<keyword evidence="2" id="KW-1185">Reference proteome</keyword>
<name>A0A4R1L2U9_9PAST</name>
<evidence type="ECO:0000313" key="2">
    <source>
        <dbReference type="Proteomes" id="UP000295496"/>
    </source>
</evidence>
<accession>A0A4R1L2U9</accession>
<evidence type="ECO:0000313" key="1">
    <source>
        <dbReference type="EMBL" id="TCK71437.1"/>
    </source>
</evidence>
<organism evidence="1 2">
    <name type="scientific">Lonepinella koalarum</name>
    <dbReference type="NCBI Taxonomy" id="53417"/>
    <lineage>
        <taxon>Bacteria</taxon>
        <taxon>Pseudomonadati</taxon>
        <taxon>Pseudomonadota</taxon>
        <taxon>Gammaproteobacteria</taxon>
        <taxon>Pasteurellales</taxon>
        <taxon>Pasteurellaceae</taxon>
        <taxon>Lonepinella</taxon>
    </lineage>
</organism>
<dbReference type="EMBL" id="SMGJ01000001">
    <property type="protein sequence ID" value="TCK71437.1"/>
    <property type="molecule type" value="Genomic_DNA"/>
</dbReference>
<comment type="caution">
    <text evidence="1">The sequence shown here is derived from an EMBL/GenBank/DDBJ whole genome shotgun (WGS) entry which is preliminary data.</text>
</comment>
<reference evidence="1 2" key="1">
    <citation type="submission" date="2019-03" db="EMBL/GenBank/DDBJ databases">
        <title>Genomic Encyclopedia of Type Strains, Phase IV (KMG-IV): sequencing the most valuable type-strain genomes for metagenomic binning, comparative biology and taxonomic classification.</title>
        <authorList>
            <person name="Goeker M."/>
        </authorList>
    </citation>
    <scope>NUCLEOTIDE SEQUENCE [LARGE SCALE GENOMIC DNA]</scope>
    <source>
        <strain evidence="1 2">DSM 10053</strain>
    </source>
</reference>
<dbReference type="AlphaFoldDB" id="A0A4R1L2U9"/>